<dbReference type="InterPro" id="IPR035684">
    <property type="entry name" value="ArgRS_core"/>
</dbReference>
<dbReference type="InterPro" id="IPR005148">
    <property type="entry name" value="Arg-tRNA-synth_N"/>
</dbReference>
<dbReference type="InterPro" id="IPR001412">
    <property type="entry name" value="aa-tRNA-synth_I_CS"/>
</dbReference>
<evidence type="ECO:0000256" key="5">
    <source>
        <dbReference type="ARBA" id="ARBA00022840"/>
    </source>
</evidence>
<keyword evidence="5 9" id="KW-0067">ATP-binding</keyword>
<name>A0ABR8ZFB2_9FLAO</name>
<dbReference type="NCBIfam" id="TIGR00456">
    <property type="entry name" value="argS"/>
    <property type="match status" value="1"/>
</dbReference>
<evidence type="ECO:0000259" key="11">
    <source>
        <dbReference type="SMART" id="SM00836"/>
    </source>
</evidence>
<keyword evidence="3 9" id="KW-0436">Ligase</keyword>
<evidence type="ECO:0000256" key="2">
    <source>
        <dbReference type="ARBA" id="ARBA00022490"/>
    </source>
</evidence>
<dbReference type="PROSITE" id="PS00178">
    <property type="entry name" value="AA_TRNA_LIGASE_I"/>
    <property type="match status" value="1"/>
</dbReference>
<sequence length="586" mass="67521">MNIKNIIEQKLAEVILNVYQLKDIKLEIQENKTEFEGDFTIVTFPLVKQLKKSPEGIGVELGQALTEQTELLESFNVVKGFLNVKVKNQFFIDQFKTVSDQFSNIEKKNETVMVEYSSPNTNKPLHLGHIRNNLLGFSVAQILEEAGYDVIKSQIINDRGIHICKSMLAWEKFGKGETPETDHVKGDKFVGNYYVKFDQEYKKEIAALVEQGVSEDQAKKDAPLMKEAQRMLLDWENGDEKVRNLWTEMNSWVYKGFGETYKRLGVDFDQVQYESNTYILGKDLIQEGLDKGVLYQKEDGSVWCDLTDEGLDQKLLLRSDGTSVYMTQDLGTAVERFKENNLQKLIYTVGNEQDYHFQVLFKVLKKLGYEWADQLYHLSYGMVELPNGKMKSREGTVVDADELMQDMFDIAKSKSEELGKLENFTEEEKNINYENIGMGALKYFMLKVDPKKKMLFNPEESIDFNGNTGPFILYTYARIHSLLIKANYMNKTVTDVELNQHEKELIMQLANYKPVVERAAESLSPALIANYLYDLVKTYNSFYQSNIILKLEDENLKQFRLNLSNLTALTIKKSLSLLGIETVNRM</sequence>
<dbReference type="InterPro" id="IPR001278">
    <property type="entry name" value="Arg-tRNA-ligase"/>
</dbReference>
<evidence type="ECO:0000256" key="7">
    <source>
        <dbReference type="ARBA" id="ARBA00023146"/>
    </source>
</evidence>
<keyword evidence="2 9" id="KW-0963">Cytoplasm</keyword>
<protein>
    <recommendedName>
        <fullName evidence="9">Arginine--tRNA ligase</fullName>
        <ecNumber evidence="9">6.1.1.19</ecNumber>
    </recommendedName>
    <alternativeName>
        <fullName evidence="9">Arginyl-tRNA synthetase</fullName>
        <shortName evidence="9">ArgRS</shortName>
    </alternativeName>
</protein>
<evidence type="ECO:0000256" key="3">
    <source>
        <dbReference type="ARBA" id="ARBA00022598"/>
    </source>
</evidence>
<keyword evidence="6 9" id="KW-0648">Protein biosynthesis</keyword>
<dbReference type="GO" id="GO:0004814">
    <property type="term" value="F:arginine-tRNA ligase activity"/>
    <property type="evidence" value="ECO:0007669"/>
    <property type="project" value="UniProtKB-EC"/>
</dbReference>
<gene>
    <name evidence="9" type="primary">argS</name>
    <name evidence="13" type="ORF">IC610_16090</name>
</gene>
<dbReference type="HAMAP" id="MF_00123">
    <property type="entry name" value="Arg_tRNA_synth"/>
    <property type="match status" value="1"/>
</dbReference>
<dbReference type="SUPFAM" id="SSF52374">
    <property type="entry name" value="Nucleotidylyl transferase"/>
    <property type="match status" value="1"/>
</dbReference>
<feature type="domain" description="Arginyl tRNA synthetase N-terminal" evidence="12">
    <location>
        <begin position="1"/>
        <end position="86"/>
    </location>
</feature>
<feature type="short sequence motif" description="'HIGH' region" evidence="9">
    <location>
        <begin position="119"/>
        <end position="129"/>
    </location>
</feature>
<evidence type="ECO:0000313" key="13">
    <source>
        <dbReference type="EMBL" id="MBD8083932.1"/>
    </source>
</evidence>
<dbReference type="InterPro" id="IPR036695">
    <property type="entry name" value="Arg-tRNA-synth_N_sf"/>
</dbReference>
<dbReference type="Pfam" id="PF00750">
    <property type="entry name" value="tRNA-synt_1d"/>
    <property type="match status" value="1"/>
</dbReference>
<comment type="similarity">
    <text evidence="1 9 10">Belongs to the class-I aminoacyl-tRNA synthetase family.</text>
</comment>
<evidence type="ECO:0000256" key="10">
    <source>
        <dbReference type="RuleBase" id="RU363038"/>
    </source>
</evidence>
<dbReference type="PRINTS" id="PR01038">
    <property type="entry name" value="TRNASYNTHARG"/>
</dbReference>
<dbReference type="InterPro" id="IPR008909">
    <property type="entry name" value="DALR_anticod-bd"/>
</dbReference>
<keyword evidence="14" id="KW-1185">Reference proteome</keyword>
<dbReference type="Pfam" id="PF03485">
    <property type="entry name" value="Arg_tRNA_synt_N"/>
    <property type="match status" value="1"/>
</dbReference>
<keyword evidence="4 9" id="KW-0547">Nucleotide-binding</keyword>
<evidence type="ECO:0000256" key="9">
    <source>
        <dbReference type="HAMAP-Rule" id="MF_00123"/>
    </source>
</evidence>
<dbReference type="SUPFAM" id="SSF55190">
    <property type="entry name" value="Arginyl-tRNA synthetase (ArgRS), N-terminal 'additional' domain"/>
    <property type="match status" value="1"/>
</dbReference>
<evidence type="ECO:0000256" key="4">
    <source>
        <dbReference type="ARBA" id="ARBA00022741"/>
    </source>
</evidence>
<comment type="caution">
    <text evidence="13">The sequence shown here is derived from an EMBL/GenBank/DDBJ whole genome shotgun (WGS) entry which is preliminary data.</text>
</comment>
<evidence type="ECO:0000313" key="14">
    <source>
        <dbReference type="Proteomes" id="UP000637299"/>
    </source>
</evidence>
<dbReference type="SMART" id="SM00836">
    <property type="entry name" value="DALR_1"/>
    <property type="match status" value="1"/>
</dbReference>
<dbReference type="EC" id="6.1.1.19" evidence="9"/>
<evidence type="ECO:0000256" key="8">
    <source>
        <dbReference type="ARBA" id="ARBA00049339"/>
    </source>
</evidence>
<comment type="subcellular location">
    <subcellularLocation>
        <location evidence="9">Cytoplasm</location>
    </subcellularLocation>
</comment>
<evidence type="ECO:0000259" key="12">
    <source>
        <dbReference type="SMART" id="SM01016"/>
    </source>
</evidence>
<evidence type="ECO:0000256" key="6">
    <source>
        <dbReference type="ARBA" id="ARBA00022917"/>
    </source>
</evidence>
<dbReference type="Gene3D" id="3.30.1360.70">
    <property type="entry name" value="Arginyl tRNA synthetase N-terminal domain"/>
    <property type="match status" value="1"/>
</dbReference>
<dbReference type="PANTHER" id="PTHR11956:SF5">
    <property type="entry name" value="ARGININE--TRNA LIGASE, CYTOPLASMIC"/>
    <property type="match status" value="1"/>
</dbReference>
<dbReference type="InterPro" id="IPR009080">
    <property type="entry name" value="tRNAsynth_Ia_anticodon-bd"/>
</dbReference>
<dbReference type="Gene3D" id="1.10.730.10">
    <property type="entry name" value="Isoleucyl-tRNA Synthetase, Domain 1"/>
    <property type="match status" value="1"/>
</dbReference>
<dbReference type="PANTHER" id="PTHR11956">
    <property type="entry name" value="ARGINYL-TRNA SYNTHETASE"/>
    <property type="match status" value="1"/>
</dbReference>
<dbReference type="SUPFAM" id="SSF47323">
    <property type="entry name" value="Anticodon-binding domain of a subclass of class I aminoacyl-tRNA synthetases"/>
    <property type="match status" value="1"/>
</dbReference>
<dbReference type="Pfam" id="PF05746">
    <property type="entry name" value="DALR_1"/>
    <property type="match status" value="1"/>
</dbReference>
<dbReference type="EMBL" id="JACYFS010000006">
    <property type="protein sequence ID" value="MBD8083932.1"/>
    <property type="molecule type" value="Genomic_DNA"/>
</dbReference>
<evidence type="ECO:0000256" key="1">
    <source>
        <dbReference type="ARBA" id="ARBA00005594"/>
    </source>
</evidence>
<dbReference type="RefSeq" id="WP_191737762.1">
    <property type="nucleotide sequence ID" value="NZ_JACYFS010000006.1"/>
</dbReference>
<dbReference type="InterPro" id="IPR014729">
    <property type="entry name" value="Rossmann-like_a/b/a_fold"/>
</dbReference>
<dbReference type="Proteomes" id="UP000637299">
    <property type="component" value="Unassembled WGS sequence"/>
</dbReference>
<comment type="subunit">
    <text evidence="9">Monomer.</text>
</comment>
<accession>A0ABR8ZFB2</accession>
<keyword evidence="7 9" id="KW-0030">Aminoacyl-tRNA synthetase</keyword>
<dbReference type="SMART" id="SM01016">
    <property type="entry name" value="Arg_tRNA_synt_N"/>
    <property type="match status" value="1"/>
</dbReference>
<reference evidence="13 14" key="1">
    <citation type="submission" date="2020-09" db="EMBL/GenBank/DDBJ databases">
        <title>Genome seq and assembly of Chryseobacterium sp.</title>
        <authorList>
            <person name="Chhetri G."/>
        </authorList>
    </citation>
    <scope>NUCLEOTIDE SEQUENCE [LARGE SCALE GENOMIC DNA]</scope>
    <source>
        <strain evidence="13 14">GCR10</strain>
    </source>
</reference>
<feature type="domain" description="DALR anticodon binding" evidence="11">
    <location>
        <begin position="472"/>
        <end position="586"/>
    </location>
</feature>
<dbReference type="Gene3D" id="3.40.50.620">
    <property type="entry name" value="HUPs"/>
    <property type="match status" value="1"/>
</dbReference>
<organism evidence="13 14">
    <name type="scientific">Chryseobacterium caseinilyticum</name>
    <dbReference type="NCBI Taxonomy" id="2771428"/>
    <lineage>
        <taxon>Bacteria</taxon>
        <taxon>Pseudomonadati</taxon>
        <taxon>Bacteroidota</taxon>
        <taxon>Flavobacteriia</taxon>
        <taxon>Flavobacteriales</taxon>
        <taxon>Weeksellaceae</taxon>
        <taxon>Chryseobacterium group</taxon>
        <taxon>Chryseobacterium</taxon>
    </lineage>
</organism>
<proteinExistence type="inferred from homology"/>
<comment type="catalytic activity">
    <reaction evidence="8 9">
        <text>tRNA(Arg) + L-arginine + ATP = L-arginyl-tRNA(Arg) + AMP + diphosphate</text>
        <dbReference type="Rhea" id="RHEA:20301"/>
        <dbReference type="Rhea" id="RHEA-COMP:9658"/>
        <dbReference type="Rhea" id="RHEA-COMP:9673"/>
        <dbReference type="ChEBI" id="CHEBI:30616"/>
        <dbReference type="ChEBI" id="CHEBI:32682"/>
        <dbReference type="ChEBI" id="CHEBI:33019"/>
        <dbReference type="ChEBI" id="CHEBI:78442"/>
        <dbReference type="ChEBI" id="CHEBI:78513"/>
        <dbReference type="ChEBI" id="CHEBI:456215"/>
        <dbReference type="EC" id="6.1.1.19"/>
    </reaction>
</comment>